<dbReference type="OrthoDB" id="9780765at2"/>
<keyword evidence="3" id="KW-0378">Hydrolase</keyword>
<name>A0A0F1BFL1_9ENTR</name>
<dbReference type="Pfam" id="PF00561">
    <property type="entry name" value="Abhydrolase_1"/>
    <property type="match status" value="1"/>
</dbReference>
<feature type="signal peptide" evidence="1">
    <location>
        <begin position="1"/>
        <end position="24"/>
    </location>
</feature>
<dbReference type="GO" id="GO:0016020">
    <property type="term" value="C:membrane"/>
    <property type="evidence" value="ECO:0007669"/>
    <property type="project" value="TreeGrafter"/>
</dbReference>
<comment type="caution">
    <text evidence="3">The sequence shown here is derived from an EMBL/GenBank/DDBJ whole genome shotgun (WGS) entry which is preliminary data.</text>
</comment>
<dbReference type="PANTHER" id="PTHR43798:SF33">
    <property type="entry name" value="HYDROLASE, PUTATIVE (AFU_ORTHOLOGUE AFUA_2G14860)-RELATED"/>
    <property type="match status" value="1"/>
</dbReference>
<dbReference type="Proteomes" id="UP000033352">
    <property type="component" value="Unassembled WGS sequence"/>
</dbReference>
<dbReference type="GO" id="GO:0046464">
    <property type="term" value="P:acylglycerol catabolic process"/>
    <property type="evidence" value="ECO:0007669"/>
    <property type="project" value="TreeGrafter"/>
</dbReference>
<dbReference type="InterPro" id="IPR029058">
    <property type="entry name" value="AB_hydrolase_fold"/>
</dbReference>
<evidence type="ECO:0000313" key="3">
    <source>
        <dbReference type="EMBL" id="KJN32858.1"/>
    </source>
</evidence>
<dbReference type="PATRIC" id="fig|1619248.3.peg.134"/>
<dbReference type="Gene3D" id="3.40.50.1820">
    <property type="entry name" value="alpha/beta hydrolase"/>
    <property type="match status" value="1"/>
</dbReference>
<dbReference type="AlphaFoldDB" id="A0A0F1BFL1"/>
<gene>
    <name evidence="3" type="ORF">SS37_00645</name>
</gene>
<accession>A0A0F1BFL1</accession>
<keyword evidence="1" id="KW-0732">Signal</keyword>
<evidence type="ECO:0000313" key="4">
    <source>
        <dbReference type="Proteomes" id="UP000033352"/>
    </source>
</evidence>
<reference evidence="3 4" key="1">
    <citation type="submission" date="2015-03" db="EMBL/GenBank/DDBJ databases">
        <authorList>
            <person name="McCorrison J."/>
            <person name="Sanka R."/>
            <person name="Adams M."/>
            <person name="Brinkac L."/>
            <person name="Nierman W."/>
            <person name="Sutton G."/>
            <person name="Nelson K."/>
            <person name="Kiedrowski L."/>
            <person name="Guerrero D."/>
            <person name="Bonomo R."/>
        </authorList>
    </citation>
    <scope>NUCLEOTIDE SEQUENCE [LARGE SCALE GENOMIC DNA]</scope>
    <source>
        <strain evidence="3 4">35699</strain>
    </source>
</reference>
<dbReference type="InterPro" id="IPR000073">
    <property type="entry name" value="AB_hydrolase_1"/>
</dbReference>
<sequence length="331" mass="36307">MFSKLAYSTLALTVSLGTVMSCQAEVTGTNFAAAFDHPQQINAGDLNVGYVDIGPKEGQPVILLHGWPYDIHSYAEVAPALAAKGYRVIVPSLRGYGTTRFLSAKTPRNGQPSAMAKDIVNLMDALKIRQAVFAGYDWGARTADIVAALWPERVKSLVSVSGYLISSQQIGKQPLPPKAEQQWWYQFYFATARGAQGYAKNTHDFARLIWSQASPDWKFSDAVFNASAKSLDNPDHVAVTLSNYRWRLGLEKGERKYDSYERKLAALPNITVPTITIEGGNNGAPHPAPQAYAAKFTGKYEHRTFGATVGHNPPQEDPQDFVKAVIDADKL</sequence>
<dbReference type="PROSITE" id="PS51257">
    <property type="entry name" value="PROKAR_LIPOPROTEIN"/>
    <property type="match status" value="1"/>
</dbReference>
<evidence type="ECO:0000256" key="1">
    <source>
        <dbReference type="SAM" id="SignalP"/>
    </source>
</evidence>
<protein>
    <submittedName>
        <fullName evidence="3">Alpha/beta hydrolase</fullName>
    </submittedName>
</protein>
<dbReference type="RefSeq" id="WP_045284396.1">
    <property type="nucleotide sequence ID" value="NZ_JAHTVO010000009.1"/>
</dbReference>
<dbReference type="SUPFAM" id="SSF53474">
    <property type="entry name" value="alpha/beta-Hydrolases"/>
    <property type="match status" value="1"/>
</dbReference>
<feature type="chain" id="PRO_5002448991" evidence="1">
    <location>
        <begin position="25"/>
        <end position="331"/>
    </location>
</feature>
<evidence type="ECO:0000259" key="2">
    <source>
        <dbReference type="Pfam" id="PF00561"/>
    </source>
</evidence>
<feature type="domain" description="AB hydrolase-1" evidence="2">
    <location>
        <begin position="60"/>
        <end position="191"/>
    </location>
</feature>
<organism evidence="3 4">
    <name type="scientific">Enterobacter sichuanensis</name>
    <dbReference type="NCBI Taxonomy" id="2071710"/>
    <lineage>
        <taxon>Bacteria</taxon>
        <taxon>Pseudomonadati</taxon>
        <taxon>Pseudomonadota</taxon>
        <taxon>Gammaproteobacteria</taxon>
        <taxon>Enterobacterales</taxon>
        <taxon>Enterobacteriaceae</taxon>
        <taxon>Enterobacter</taxon>
        <taxon>Enterobacter cloacae complex</taxon>
    </lineage>
</organism>
<proteinExistence type="predicted"/>
<dbReference type="InterPro" id="IPR000639">
    <property type="entry name" value="Epox_hydrolase-like"/>
</dbReference>
<dbReference type="EMBL" id="JZYX01000001">
    <property type="protein sequence ID" value="KJN32858.1"/>
    <property type="molecule type" value="Genomic_DNA"/>
</dbReference>
<dbReference type="PANTHER" id="PTHR43798">
    <property type="entry name" value="MONOACYLGLYCEROL LIPASE"/>
    <property type="match status" value="1"/>
</dbReference>
<dbReference type="GO" id="GO:0047372">
    <property type="term" value="F:monoacylglycerol lipase activity"/>
    <property type="evidence" value="ECO:0007669"/>
    <property type="project" value="TreeGrafter"/>
</dbReference>
<dbReference type="InterPro" id="IPR050266">
    <property type="entry name" value="AB_hydrolase_sf"/>
</dbReference>
<dbReference type="PRINTS" id="PR00412">
    <property type="entry name" value="EPOXHYDRLASE"/>
</dbReference>